<dbReference type="RefSeq" id="WP_377244140.1">
    <property type="nucleotide sequence ID" value="NZ_JBHLXP010000003.1"/>
</dbReference>
<evidence type="ECO:0000313" key="2">
    <source>
        <dbReference type="Proteomes" id="UP001589813"/>
    </source>
</evidence>
<protein>
    <submittedName>
        <fullName evidence="1">Uncharacterized protein</fullName>
    </submittedName>
</protein>
<dbReference type="Proteomes" id="UP001589813">
    <property type="component" value="Unassembled WGS sequence"/>
</dbReference>
<accession>A0ABV6BHN6</accession>
<dbReference type="EMBL" id="JBHLXP010000003">
    <property type="protein sequence ID" value="MFC0049028.1"/>
    <property type="molecule type" value="Genomic_DNA"/>
</dbReference>
<gene>
    <name evidence="1" type="ORF">ACFFJP_12095</name>
</gene>
<name>A0ABV6BHN6_9GAMM</name>
<proteinExistence type="predicted"/>
<reference evidence="1 2" key="1">
    <citation type="submission" date="2024-09" db="EMBL/GenBank/DDBJ databases">
        <authorList>
            <person name="Sun Q."/>
            <person name="Mori K."/>
        </authorList>
    </citation>
    <scope>NUCLEOTIDE SEQUENCE [LARGE SCALE GENOMIC DNA]</scope>
    <source>
        <strain evidence="1 2">KCTC 23315</strain>
    </source>
</reference>
<keyword evidence="2" id="KW-1185">Reference proteome</keyword>
<comment type="caution">
    <text evidence="1">The sequence shown here is derived from an EMBL/GenBank/DDBJ whole genome shotgun (WGS) entry which is preliminary data.</text>
</comment>
<sequence>MLGLHVGFIDTDLTKDLDVPKVTPAAVDETTCANLEQDAHQVLADDVTRQVDLLVQELPKMLQIRASWAE</sequence>
<organism evidence="1 2">
    <name type="scientific">Rheinheimera tilapiae</name>
    <dbReference type="NCBI Taxonomy" id="875043"/>
    <lineage>
        <taxon>Bacteria</taxon>
        <taxon>Pseudomonadati</taxon>
        <taxon>Pseudomonadota</taxon>
        <taxon>Gammaproteobacteria</taxon>
        <taxon>Chromatiales</taxon>
        <taxon>Chromatiaceae</taxon>
        <taxon>Rheinheimera</taxon>
    </lineage>
</organism>
<evidence type="ECO:0000313" key="1">
    <source>
        <dbReference type="EMBL" id="MFC0049028.1"/>
    </source>
</evidence>